<name>A0A843WCE4_COLES</name>
<keyword evidence="2" id="KW-1185">Reference proteome</keyword>
<proteinExistence type="predicted"/>
<sequence>MGSASICMLEAIIANFLGLSAIDANKPLIDVAVSLSHAHARQDAQCAPFNLSLCNTLLRLHTNTYVTFDRKRGYYTLTTTNVSHLANVSLTSDLFAAVGDMEVSKWVLSVLSNVISIGEGVEGSEPLLGSIPDSG</sequence>
<gene>
    <name evidence="1" type="ORF">Taro_035166</name>
</gene>
<comment type="caution">
    <text evidence="1">The sequence shown here is derived from an EMBL/GenBank/DDBJ whole genome shotgun (WGS) entry which is preliminary data.</text>
</comment>
<evidence type="ECO:0000313" key="1">
    <source>
        <dbReference type="EMBL" id="MQM02405.1"/>
    </source>
</evidence>
<dbReference type="EMBL" id="NMUH01002850">
    <property type="protein sequence ID" value="MQM02405.1"/>
    <property type="molecule type" value="Genomic_DNA"/>
</dbReference>
<reference evidence="1" key="1">
    <citation type="submission" date="2017-07" db="EMBL/GenBank/DDBJ databases">
        <title>Taro Niue Genome Assembly and Annotation.</title>
        <authorList>
            <person name="Atibalentja N."/>
            <person name="Keating K."/>
            <person name="Fields C.J."/>
        </authorList>
    </citation>
    <scope>NUCLEOTIDE SEQUENCE</scope>
    <source>
        <strain evidence="1">Niue_2</strain>
        <tissue evidence="1">Leaf</tissue>
    </source>
</reference>
<protein>
    <submittedName>
        <fullName evidence="1">Uncharacterized protein</fullName>
    </submittedName>
</protein>
<evidence type="ECO:0000313" key="2">
    <source>
        <dbReference type="Proteomes" id="UP000652761"/>
    </source>
</evidence>
<organism evidence="1 2">
    <name type="scientific">Colocasia esculenta</name>
    <name type="common">Wild taro</name>
    <name type="synonym">Arum esculentum</name>
    <dbReference type="NCBI Taxonomy" id="4460"/>
    <lineage>
        <taxon>Eukaryota</taxon>
        <taxon>Viridiplantae</taxon>
        <taxon>Streptophyta</taxon>
        <taxon>Embryophyta</taxon>
        <taxon>Tracheophyta</taxon>
        <taxon>Spermatophyta</taxon>
        <taxon>Magnoliopsida</taxon>
        <taxon>Liliopsida</taxon>
        <taxon>Araceae</taxon>
        <taxon>Aroideae</taxon>
        <taxon>Colocasieae</taxon>
        <taxon>Colocasia</taxon>
    </lineage>
</organism>
<dbReference type="Proteomes" id="UP000652761">
    <property type="component" value="Unassembled WGS sequence"/>
</dbReference>
<accession>A0A843WCE4</accession>
<dbReference type="AlphaFoldDB" id="A0A843WCE4"/>
<dbReference type="OrthoDB" id="7537227at2759"/>